<dbReference type="EMBL" id="CAADFP010000002">
    <property type="protein sequence ID" value="VFK22865.1"/>
    <property type="molecule type" value="Genomic_DNA"/>
</dbReference>
<sequence>MARITVEDCLEKTASRFELVLLASKRARQLSRGVAPLLDEDDDKPTVLALREIAAGKIDLSLLDDEAEEEHFDNDFEIETVMGLPTSAPVSTSAGDIGDQPVDQPADQPASDEFVADSEENEVS</sequence>
<proteinExistence type="inferred from homology"/>
<keyword evidence="7 11" id="KW-0804">Transcription</keyword>
<evidence type="ECO:0000313" key="13">
    <source>
        <dbReference type="EMBL" id="VFK06460.1"/>
    </source>
</evidence>
<keyword evidence="4 11" id="KW-0240">DNA-directed RNA polymerase</keyword>
<dbReference type="InterPro" id="IPR006110">
    <property type="entry name" value="Pol_omega/Rpo6/RPB6"/>
</dbReference>
<evidence type="ECO:0000256" key="5">
    <source>
        <dbReference type="ARBA" id="ARBA00022679"/>
    </source>
</evidence>
<dbReference type="InterPro" id="IPR036161">
    <property type="entry name" value="RPB6/omega-like_sf"/>
</dbReference>
<dbReference type="InterPro" id="IPR003716">
    <property type="entry name" value="DNA-dir_RNA_pol_omega"/>
</dbReference>
<dbReference type="GO" id="GO:0000428">
    <property type="term" value="C:DNA-directed RNA polymerase complex"/>
    <property type="evidence" value="ECO:0007669"/>
    <property type="project" value="UniProtKB-KW"/>
</dbReference>
<dbReference type="PANTHER" id="PTHR34476:SF1">
    <property type="entry name" value="DNA-DIRECTED RNA POLYMERASE SUBUNIT OMEGA"/>
    <property type="match status" value="1"/>
</dbReference>
<dbReference type="GO" id="GO:0006351">
    <property type="term" value="P:DNA-templated transcription"/>
    <property type="evidence" value="ECO:0007669"/>
    <property type="project" value="UniProtKB-UniRule"/>
</dbReference>
<evidence type="ECO:0000256" key="2">
    <source>
        <dbReference type="ARBA" id="ARBA00012418"/>
    </source>
</evidence>
<comment type="subunit">
    <text evidence="11">The RNAP catalytic core consists of 2 alpha, 1 beta, 1 beta' and 1 omega subunit. When a sigma factor is associated with the core the holoenzyme is formed, which can initiate transcription.</text>
</comment>
<feature type="compositionally biased region" description="Acidic residues" evidence="12">
    <location>
        <begin position="114"/>
        <end position="124"/>
    </location>
</feature>
<dbReference type="PANTHER" id="PTHR34476">
    <property type="entry name" value="DNA-DIRECTED RNA POLYMERASE SUBUNIT OMEGA"/>
    <property type="match status" value="1"/>
</dbReference>
<evidence type="ECO:0000256" key="4">
    <source>
        <dbReference type="ARBA" id="ARBA00022478"/>
    </source>
</evidence>
<evidence type="ECO:0000256" key="1">
    <source>
        <dbReference type="ARBA" id="ARBA00006711"/>
    </source>
</evidence>
<organism evidence="13">
    <name type="scientific">Candidatus Kentrum sp. LPFa</name>
    <dbReference type="NCBI Taxonomy" id="2126335"/>
    <lineage>
        <taxon>Bacteria</taxon>
        <taxon>Pseudomonadati</taxon>
        <taxon>Pseudomonadota</taxon>
        <taxon>Gammaproteobacteria</taxon>
        <taxon>Candidatus Kentrum</taxon>
    </lineage>
</organism>
<dbReference type="EMBL" id="CAADFM010000003">
    <property type="protein sequence ID" value="VFK06460.1"/>
    <property type="molecule type" value="Genomic_DNA"/>
</dbReference>
<evidence type="ECO:0000256" key="9">
    <source>
        <dbReference type="ARBA" id="ARBA00030998"/>
    </source>
</evidence>
<evidence type="ECO:0000256" key="3">
    <source>
        <dbReference type="ARBA" id="ARBA00013725"/>
    </source>
</evidence>
<dbReference type="HAMAP" id="MF_00366">
    <property type="entry name" value="RNApol_bact_RpoZ"/>
    <property type="match status" value="1"/>
</dbReference>
<evidence type="ECO:0000256" key="6">
    <source>
        <dbReference type="ARBA" id="ARBA00022695"/>
    </source>
</evidence>
<evidence type="ECO:0000256" key="7">
    <source>
        <dbReference type="ARBA" id="ARBA00023163"/>
    </source>
</evidence>
<comment type="function">
    <text evidence="11">Promotes RNA polymerase assembly. Latches the N- and C-terminal regions of the beta' subunit thereby facilitating its interaction with the beta and alpha subunits.</text>
</comment>
<comment type="catalytic activity">
    <reaction evidence="10 11">
        <text>RNA(n) + a ribonucleoside 5'-triphosphate = RNA(n+1) + diphosphate</text>
        <dbReference type="Rhea" id="RHEA:21248"/>
        <dbReference type="Rhea" id="RHEA-COMP:14527"/>
        <dbReference type="Rhea" id="RHEA-COMP:17342"/>
        <dbReference type="ChEBI" id="CHEBI:33019"/>
        <dbReference type="ChEBI" id="CHEBI:61557"/>
        <dbReference type="ChEBI" id="CHEBI:140395"/>
        <dbReference type="EC" id="2.7.7.6"/>
    </reaction>
</comment>
<dbReference type="GO" id="GO:0003899">
    <property type="term" value="F:DNA-directed RNA polymerase activity"/>
    <property type="evidence" value="ECO:0007669"/>
    <property type="project" value="UniProtKB-UniRule"/>
</dbReference>
<dbReference type="EC" id="2.7.7.6" evidence="2 11"/>
<name>A0A450VP00_9GAMM</name>
<reference evidence="13" key="1">
    <citation type="submission" date="2019-02" db="EMBL/GenBank/DDBJ databases">
        <authorList>
            <person name="Gruber-Vodicka R. H."/>
            <person name="Seah K. B. B."/>
        </authorList>
    </citation>
    <scope>NUCLEOTIDE SEQUENCE</scope>
    <source>
        <strain evidence="13">BECK_S312</strain>
        <strain evidence="14">BECK_S426</strain>
    </source>
</reference>
<evidence type="ECO:0000256" key="12">
    <source>
        <dbReference type="SAM" id="MobiDB-lite"/>
    </source>
</evidence>
<protein>
    <recommendedName>
        <fullName evidence="3 11">DNA-directed RNA polymerase subunit omega</fullName>
        <shortName evidence="11">RNAP omega subunit</shortName>
        <ecNumber evidence="2 11">2.7.7.6</ecNumber>
    </recommendedName>
    <alternativeName>
        <fullName evidence="9 11">RNA polymerase omega subunit</fullName>
    </alternativeName>
    <alternativeName>
        <fullName evidence="8 11">Transcriptase subunit omega</fullName>
    </alternativeName>
</protein>
<evidence type="ECO:0000256" key="11">
    <source>
        <dbReference type="HAMAP-Rule" id="MF_00366"/>
    </source>
</evidence>
<dbReference type="SUPFAM" id="SSF63562">
    <property type="entry name" value="RPB6/omega subunit-like"/>
    <property type="match status" value="1"/>
</dbReference>
<dbReference type="AlphaFoldDB" id="A0A450VP00"/>
<evidence type="ECO:0000256" key="10">
    <source>
        <dbReference type="ARBA" id="ARBA00048552"/>
    </source>
</evidence>
<evidence type="ECO:0000256" key="8">
    <source>
        <dbReference type="ARBA" id="ARBA00029924"/>
    </source>
</evidence>
<keyword evidence="6 11" id="KW-0548">Nucleotidyltransferase</keyword>
<dbReference type="Gene3D" id="3.90.940.10">
    <property type="match status" value="1"/>
</dbReference>
<dbReference type="SMART" id="SM01409">
    <property type="entry name" value="RNA_pol_Rpb6"/>
    <property type="match status" value="1"/>
</dbReference>
<gene>
    <name evidence="11" type="primary">rpoZ</name>
    <name evidence="13" type="ORF">BECKLPF1236A_GA0070988_1000313</name>
    <name evidence="14" type="ORF">BECKLPF1236C_GA0070990_1000213</name>
</gene>
<keyword evidence="5 11" id="KW-0808">Transferase</keyword>
<comment type="similarity">
    <text evidence="1 11">Belongs to the RNA polymerase subunit omega family.</text>
</comment>
<accession>A0A450VP00</accession>
<evidence type="ECO:0000313" key="14">
    <source>
        <dbReference type="EMBL" id="VFK22865.1"/>
    </source>
</evidence>
<dbReference type="Pfam" id="PF01192">
    <property type="entry name" value="RNA_pol_Rpb6"/>
    <property type="match status" value="1"/>
</dbReference>
<feature type="region of interest" description="Disordered" evidence="12">
    <location>
        <begin position="84"/>
        <end position="124"/>
    </location>
</feature>
<dbReference type="GO" id="GO:0003677">
    <property type="term" value="F:DNA binding"/>
    <property type="evidence" value="ECO:0007669"/>
    <property type="project" value="UniProtKB-UniRule"/>
</dbReference>
<dbReference type="NCBIfam" id="TIGR00690">
    <property type="entry name" value="rpoZ"/>
    <property type="match status" value="1"/>
</dbReference>